<reference evidence="2 3" key="1">
    <citation type="journal article" date="2016" name="Proc. Natl. Acad. Sci. U.S.A.">
        <title>Comparative genomics of biotechnologically important yeasts.</title>
        <authorList>
            <person name="Riley R."/>
            <person name="Haridas S."/>
            <person name="Wolfe K.H."/>
            <person name="Lopes M.R."/>
            <person name="Hittinger C.T."/>
            <person name="Goeker M."/>
            <person name="Salamov A.A."/>
            <person name="Wisecaver J.H."/>
            <person name="Long T.M."/>
            <person name="Calvey C.H."/>
            <person name="Aerts A.L."/>
            <person name="Barry K.W."/>
            <person name="Choi C."/>
            <person name="Clum A."/>
            <person name="Coughlan A.Y."/>
            <person name="Deshpande S."/>
            <person name="Douglass A.P."/>
            <person name="Hanson S.J."/>
            <person name="Klenk H.-P."/>
            <person name="LaButti K.M."/>
            <person name="Lapidus A."/>
            <person name="Lindquist E.A."/>
            <person name="Lipzen A.M."/>
            <person name="Meier-Kolthoff J.P."/>
            <person name="Ohm R.A."/>
            <person name="Otillar R.P."/>
            <person name="Pangilinan J.L."/>
            <person name="Peng Y."/>
            <person name="Rokas A."/>
            <person name="Rosa C.A."/>
            <person name="Scheuner C."/>
            <person name="Sibirny A.A."/>
            <person name="Slot J.C."/>
            <person name="Stielow J.B."/>
            <person name="Sun H."/>
            <person name="Kurtzman C.P."/>
            <person name="Blackwell M."/>
            <person name="Grigoriev I.V."/>
            <person name="Jeffries T.W."/>
        </authorList>
    </citation>
    <scope>NUCLEOTIDE SEQUENCE [LARGE SCALE GENOMIC DNA]</scope>
    <source>
        <strain evidence="2 3">NRRL Y-11557</strain>
    </source>
</reference>
<gene>
    <name evidence="2" type="ORF">LIPSTDRAFT_66255</name>
</gene>
<evidence type="ECO:0000313" key="3">
    <source>
        <dbReference type="Proteomes" id="UP000094385"/>
    </source>
</evidence>
<dbReference type="AlphaFoldDB" id="A0A1E3PX50"/>
<keyword evidence="1" id="KW-0732">Signal</keyword>
<evidence type="ECO:0000256" key="1">
    <source>
        <dbReference type="SAM" id="SignalP"/>
    </source>
</evidence>
<dbReference type="EMBL" id="KV454303">
    <property type="protein sequence ID" value="ODQ69502.1"/>
    <property type="molecule type" value="Genomic_DNA"/>
</dbReference>
<feature type="signal peptide" evidence="1">
    <location>
        <begin position="1"/>
        <end position="17"/>
    </location>
</feature>
<feature type="chain" id="PRO_5009134017" evidence="1">
    <location>
        <begin position="18"/>
        <end position="118"/>
    </location>
</feature>
<name>A0A1E3PX50_LIPST</name>
<evidence type="ECO:0000313" key="2">
    <source>
        <dbReference type="EMBL" id="ODQ69502.1"/>
    </source>
</evidence>
<proteinExistence type="predicted"/>
<dbReference type="Proteomes" id="UP000094385">
    <property type="component" value="Unassembled WGS sequence"/>
</dbReference>
<organism evidence="2 3">
    <name type="scientific">Lipomyces starkeyi NRRL Y-11557</name>
    <dbReference type="NCBI Taxonomy" id="675824"/>
    <lineage>
        <taxon>Eukaryota</taxon>
        <taxon>Fungi</taxon>
        <taxon>Dikarya</taxon>
        <taxon>Ascomycota</taxon>
        <taxon>Saccharomycotina</taxon>
        <taxon>Lipomycetes</taxon>
        <taxon>Lipomycetales</taxon>
        <taxon>Lipomycetaceae</taxon>
        <taxon>Lipomyces</taxon>
    </lineage>
</organism>
<keyword evidence="3" id="KW-1185">Reference proteome</keyword>
<accession>A0A1E3PX50</accession>
<sequence>MLQQRLLLLLLQRLLQQRQLRPSQMVANRRSAPHPLDLLMMTMEQDREEKKARSDALREYAEVKRIEAQNTLACIEFERFQLESELEKKGLEVESQRLQLEMSQRLQLEILRQQAAKK</sequence>
<protein>
    <submittedName>
        <fullName evidence="2">Uncharacterized protein</fullName>
    </submittedName>
</protein>
<dbReference type="OrthoDB" id="10447468at2759"/>